<evidence type="ECO:0000313" key="2">
    <source>
        <dbReference type="EMBL" id="TPQ20905.1"/>
    </source>
</evidence>
<dbReference type="PANTHER" id="PTHR47691">
    <property type="entry name" value="REGULATOR-RELATED"/>
    <property type="match status" value="1"/>
</dbReference>
<dbReference type="Proteomes" id="UP000317378">
    <property type="component" value="Unassembled WGS sequence"/>
</dbReference>
<dbReference type="Pfam" id="PF13191">
    <property type="entry name" value="AAA_16"/>
    <property type="match status" value="1"/>
</dbReference>
<accession>A0A505DGU8</accession>
<name>A0A505DGU8_9ACTN</name>
<dbReference type="EMBL" id="VCHX02000129">
    <property type="protein sequence ID" value="TPQ20905.1"/>
    <property type="molecule type" value="Genomic_DNA"/>
</dbReference>
<proteinExistence type="predicted"/>
<dbReference type="AlphaFoldDB" id="A0A505DGU8"/>
<reference evidence="2 3" key="1">
    <citation type="submission" date="2019-06" db="EMBL/GenBank/DDBJ databases">
        <title>Streptomyces sporangiiformans sp. nov., a novel actinomycete isolated from soil in Mount Song.</title>
        <authorList>
            <person name="Han L."/>
        </authorList>
    </citation>
    <scope>NUCLEOTIDE SEQUENCE [LARGE SCALE GENOMIC DNA]</scope>
    <source>
        <strain evidence="2 3">NEAU-SSA 1</strain>
    </source>
</reference>
<dbReference type="OrthoDB" id="3194665at2"/>
<evidence type="ECO:0000259" key="1">
    <source>
        <dbReference type="Pfam" id="PF13191"/>
    </source>
</evidence>
<evidence type="ECO:0000313" key="3">
    <source>
        <dbReference type="Proteomes" id="UP000317378"/>
    </source>
</evidence>
<dbReference type="InterPro" id="IPR027417">
    <property type="entry name" value="P-loop_NTPase"/>
</dbReference>
<dbReference type="PANTHER" id="PTHR47691:SF3">
    <property type="entry name" value="HTH-TYPE TRANSCRIPTIONAL REGULATOR RV0890C-RELATED"/>
    <property type="match status" value="1"/>
</dbReference>
<dbReference type="Gene3D" id="3.40.50.300">
    <property type="entry name" value="P-loop containing nucleotide triphosphate hydrolases"/>
    <property type="match status" value="1"/>
</dbReference>
<organism evidence="2 3">
    <name type="scientific">Streptomyces sporangiiformans</name>
    <dbReference type="NCBI Taxonomy" id="2315329"/>
    <lineage>
        <taxon>Bacteria</taxon>
        <taxon>Bacillati</taxon>
        <taxon>Actinomycetota</taxon>
        <taxon>Actinomycetes</taxon>
        <taxon>Kitasatosporales</taxon>
        <taxon>Streptomycetaceae</taxon>
        <taxon>Streptomyces</taxon>
    </lineage>
</organism>
<gene>
    <name evidence="2" type="ORF">FGD71_018150</name>
</gene>
<dbReference type="SUPFAM" id="SSF52540">
    <property type="entry name" value="P-loop containing nucleoside triphosphate hydrolases"/>
    <property type="match status" value="1"/>
</dbReference>
<protein>
    <recommendedName>
        <fullName evidence="1">Orc1-like AAA ATPase domain-containing protein</fullName>
    </recommendedName>
</protein>
<feature type="domain" description="Orc1-like AAA ATPase" evidence="1">
    <location>
        <begin position="21"/>
        <end position="137"/>
    </location>
</feature>
<keyword evidence="3" id="KW-1185">Reference proteome</keyword>
<sequence length="856" mass="90024">MDSAVEAPEALPGLPEWETGFVGRAAERAAVRAALGPERLVSLTGPAGVGKTRLAAAVASEAVKEFPAGQGFAELVPVRPDFLAQAVAAALGVTERPGQPLEQALQERLGQGRCLLVVDGCEHFPDAVAGLIGRLLDGCPGLVVLTTGREPLGLAGEHVLKVEPLPMAEEPATGAVALFLDRARESGCDRRLAEQVCSQWGGVPLAIELAAARARSLGTALDDRHAPGEATERAIEWSYSLLDADERRLLRRLGVFLRGFDAASAHAVGDGLDTAGTVSLLDRLAARALLVRGRGTSTGLWRMPGAVRAVALERLSAEGEAAECRARHLAWATATAQRLERAAAGADRSDRPGQFWQARFDQLADDLRAALDGAGAHPAPEPHRLARALARLCYARQFLVEARAHFETAGALAPGPSEAAADLRAAADVAMAEHRGDLAYPLLRASAEYAATADDAAAQAVALSFAACIGSRFPATFTDLLPYEELRPLLEEAKRLAPPEDRLVAAYVAAAEAWNATGQKTAPAAELAQAALDSARAAADPVLIAGAIDAVCSGYGVTGRFREAHSLSDERLRLFDRLPRHDPRIGLEIIDTLHVVPLVAVAAGDLPRAVTAARRAWDDPLSGLYMRASKSVAPLALSGRFDEALDYAALMWEGWERAGRPTARWMAPAVHAAALVQGLRGSGEDDRLHQEWRDRARGMAAPWDPHGIAASFAAFADVRVALHTGAVGDALAAAVDLAATPPWPQAPHQFYDAYSWAIAAETAVVAGLPDAREHLAAAAAAGAENAWAAACLARAAGRLHGDQDALRESLAGWESIDAAFERACTLVLLPDRAAEGLAQLASLGCRPPSEFGSVVR</sequence>
<dbReference type="InterPro" id="IPR041664">
    <property type="entry name" value="AAA_16"/>
</dbReference>
<dbReference type="RefSeq" id="WP_119101494.1">
    <property type="nucleotide sequence ID" value="NZ_QXMJ01000129.1"/>
</dbReference>
<comment type="caution">
    <text evidence="2">The sequence shown here is derived from an EMBL/GenBank/DDBJ whole genome shotgun (WGS) entry which is preliminary data.</text>
</comment>